<feature type="transmembrane region" description="Helical" evidence="3">
    <location>
        <begin position="95"/>
        <end position="116"/>
    </location>
</feature>
<evidence type="ECO:0000313" key="4">
    <source>
        <dbReference type="EMBL" id="CAG8979483.1"/>
    </source>
</evidence>
<evidence type="ECO:0000256" key="2">
    <source>
        <dbReference type="ARBA" id="ARBA00023445"/>
    </source>
</evidence>
<keyword evidence="5" id="KW-1185">Reference proteome</keyword>
<evidence type="ECO:0000313" key="5">
    <source>
        <dbReference type="Proteomes" id="UP000701801"/>
    </source>
</evidence>
<dbReference type="InterPro" id="IPR050425">
    <property type="entry name" value="NAD(P)_dehydrat-like"/>
</dbReference>
<dbReference type="OrthoDB" id="2735536at2759"/>
<dbReference type="PANTHER" id="PTHR10366">
    <property type="entry name" value="NAD DEPENDENT EPIMERASE/DEHYDRATASE"/>
    <property type="match status" value="1"/>
</dbReference>
<dbReference type="GO" id="GO:0016616">
    <property type="term" value="F:oxidoreductase activity, acting on the CH-OH group of donors, NAD or NADP as acceptor"/>
    <property type="evidence" value="ECO:0007669"/>
    <property type="project" value="TreeGrafter"/>
</dbReference>
<dbReference type="SUPFAM" id="SSF51735">
    <property type="entry name" value="NAD(P)-binding Rossmann-fold domains"/>
    <property type="match status" value="1"/>
</dbReference>
<evidence type="ECO:0000256" key="1">
    <source>
        <dbReference type="ARBA" id="ARBA00023002"/>
    </source>
</evidence>
<organism evidence="4 5">
    <name type="scientific">Hymenoscyphus albidus</name>
    <dbReference type="NCBI Taxonomy" id="595503"/>
    <lineage>
        <taxon>Eukaryota</taxon>
        <taxon>Fungi</taxon>
        <taxon>Dikarya</taxon>
        <taxon>Ascomycota</taxon>
        <taxon>Pezizomycotina</taxon>
        <taxon>Leotiomycetes</taxon>
        <taxon>Helotiales</taxon>
        <taxon>Helotiaceae</taxon>
        <taxon>Hymenoscyphus</taxon>
    </lineage>
</organism>
<evidence type="ECO:0008006" key="6">
    <source>
        <dbReference type="Google" id="ProtNLM"/>
    </source>
</evidence>
<dbReference type="InterPro" id="IPR036291">
    <property type="entry name" value="NAD(P)-bd_dom_sf"/>
</dbReference>
<dbReference type="EMBL" id="CAJVRM010000315">
    <property type="protein sequence ID" value="CAG8979483.1"/>
    <property type="molecule type" value="Genomic_DNA"/>
</dbReference>
<comment type="similarity">
    <text evidence="2">Belongs to the NAD(P)-dependent epimerase/dehydratase family. Dihydroflavonol-4-reductase subfamily.</text>
</comment>
<evidence type="ECO:0000256" key="3">
    <source>
        <dbReference type="SAM" id="Phobius"/>
    </source>
</evidence>
<keyword evidence="3" id="KW-0472">Membrane</keyword>
<comment type="caution">
    <text evidence="4">The sequence shown here is derived from an EMBL/GenBank/DDBJ whole genome shotgun (WGS) entry which is preliminary data.</text>
</comment>
<dbReference type="PANTHER" id="PTHR10366:SF814">
    <property type="entry name" value="NAD-DEPENDENT EPIMERASE_DEHYDRATASE DOMAIN-CONTAINING PROTEIN"/>
    <property type="match status" value="1"/>
</dbReference>
<dbReference type="Gene3D" id="3.40.50.720">
    <property type="entry name" value="NAD(P)-binding Rossmann-like Domain"/>
    <property type="match status" value="1"/>
</dbReference>
<keyword evidence="1" id="KW-0560">Oxidoreductase</keyword>
<gene>
    <name evidence="4" type="ORF">HYALB_00012083</name>
</gene>
<dbReference type="Proteomes" id="UP000701801">
    <property type="component" value="Unassembled WGS sequence"/>
</dbReference>
<reference evidence="4" key="1">
    <citation type="submission" date="2021-07" db="EMBL/GenBank/DDBJ databases">
        <authorList>
            <person name="Durling M."/>
        </authorList>
    </citation>
    <scope>NUCLEOTIDE SEQUENCE</scope>
</reference>
<sequence length="348" mass="38558">MEKETRECFVAATIIDQLIAKGYIVTGSVRTPTKGTQILAFHPEYAGKLDFVVVSDYAKPGTWDDTFREKDFEFVVHTAAPLLDDPGNEDFERDFLGPSVGGMFFFLSFFCFGVGATELLKSAKKYGNSVKAVVVTGSINAMTTGQDLERVFTSSEWLPLTIDDAIKAQHPYISYCVAKAESEKAIWKFVDEEKPNFLVTVLLPGLIFGPPLQLVTSLKRINYSNDVFYGLFNGSNEVISGTSFPSYIDVRDLAIAHIKSLTTPAVANQRLIVGGKKYSSQFAVDALKTVKELEGRLPSDGDEVEREVNFGDVEEWNVKLGLMPRSEVETFGDAARRILELEELLKEG</sequence>
<dbReference type="AlphaFoldDB" id="A0A9N9PYI1"/>
<keyword evidence="3" id="KW-0812">Transmembrane</keyword>
<proteinExistence type="inferred from homology"/>
<accession>A0A9N9PYI1</accession>
<protein>
    <recommendedName>
        <fullName evidence="6">NAD(P)-binding protein</fullName>
    </recommendedName>
</protein>
<keyword evidence="3" id="KW-1133">Transmembrane helix</keyword>
<name>A0A9N9PYI1_9HELO</name>